<evidence type="ECO:0000256" key="1">
    <source>
        <dbReference type="SAM" id="MobiDB-lite"/>
    </source>
</evidence>
<name>A0A835CB21_9FABA</name>
<protein>
    <submittedName>
        <fullName evidence="2">Uncharacterized protein</fullName>
    </submittedName>
</protein>
<feature type="compositionally biased region" description="Basic and acidic residues" evidence="1">
    <location>
        <begin position="1"/>
        <end position="11"/>
    </location>
</feature>
<evidence type="ECO:0000313" key="2">
    <source>
        <dbReference type="EMBL" id="KAF7835275.1"/>
    </source>
</evidence>
<accession>A0A835CB21</accession>
<keyword evidence="3" id="KW-1185">Reference proteome</keyword>
<evidence type="ECO:0000313" key="3">
    <source>
        <dbReference type="Proteomes" id="UP000634136"/>
    </source>
</evidence>
<reference evidence="2" key="1">
    <citation type="submission" date="2020-09" db="EMBL/GenBank/DDBJ databases">
        <title>Genome-Enabled Discovery of Anthraquinone Biosynthesis in Senna tora.</title>
        <authorList>
            <person name="Kang S.-H."/>
            <person name="Pandey R.P."/>
            <person name="Lee C.-M."/>
            <person name="Sim J.-S."/>
            <person name="Jeong J.-T."/>
            <person name="Choi B.-S."/>
            <person name="Jung M."/>
            <person name="Ginzburg D."/>
            <person name="Zhao K."/>
            <person name="Won S.Y."/>
            <person name="Oh T.-J."/>
            <person name="Yu Y."/>
            <person name="Kim N.-H."/>
            <person name="Lee O.R."/>
            <person name="Lee T.-H."/>
            <person name="Bashyal P."/>
            <person name="Kim T.-S."/>
            <person name="Lee W.-H."/>
            <person name="Kawkins C."/>
            <person name="Kim C.-K."/>
            <person name="Kim J.S."/>
            <person name="Ahn B.O."/>
            <person name="Rhee S.Y."/>
            <person name="Sohng J.K."/>
        </authorList>
    </citation>
    <scope>NUCLEOTIDE SEQUENCE</scope>
    <source>
        <tissue evidence="2">Leaf</tissue>
    </source>
</reference>
<dbReference type="Proteomes" id="UP000634136">
    <property type="component" value="Unassembled WGS sequence"/>
</dbReference>
<comment type="caution">
    <text evidence="2">The sequence shown here is derived from an EMBL/GenBank/DDBJ whole genome shotgun (WGS) entry which is preliminary data.</text>
</comment>
<dbReference type="EMBL" id="JAAIUW010000004">
    <property type="protein sequence ID" value="KAF7835275.1"/>
    <property type="molecule type" value="Genomic_DNA"/>
</dbReference>
<organism evidence="2 3">
    <name type="scientific">Senna tora</name>
    <dbReference type="NCBI Taxonomy" id="362788"/>
    <lineage>
        <taxon>Eukaryota</taxon>
        <taxon>Viridiplantae</taxon>
        <taxon>Streptophyta</taxon>
        <taxon>Embryophyta</taxon>
        <taxon>Tracheophyta</taxon>
        <taxon>Spermatophyta</taxon>
        <taxon>Magnoliopsida</taxon>
        <taxon>eudicotyledons</taxon>
        <taxon>Gunneridae</taxon>
        <taxon>Pentapetalae</taxon>
        <taxon>rosids</taxon>
        <taxon>fabids</taxon>
        <taxon>Fabales</taxon>
        <taxon>Fabaceae</taxon>
        <taxon>Caesalpinioideae</taxon>
        <taxon>Cassia clade</taxon>
        <taxon>Senna</taxon>
    </lineage>
</organism>
<proteinExistence type="predicted"/>
<dbReference type="AlphaFoldDB" id="A0A835CB21"/>
<sequence length="21" mass="2383">MAEFHFRESRKGSSAIVNQST</sequence>
<feature type="region of interest" description="Disordered" evidence="1">
    <location>
        <begin position="1"/>
        <end position="21"/>
    </location>
</feature>
<gene>
    <name evidence="2" type="ORF">G2W53_010134</name>
</gene>